<dbReference type="SUPFAM" id="SSF48371">
    <property type="entry name" value="ARM repeat"/>
    <property type="match status" value="2"/>
</dbReference>
<dbReference type="Pfam" id="PF02985">
    <property type="entry name" value="HEAT"/>
    <property type="match status" value="1"/>
</dbReference>
<dbReference type="Proteomes" id="UP001221411">
    <property type="component" value="Unassembled WGS sequence"/>
</dbReference>
<feature type="region of interest" description="Disordered" evidence="2">
    <location>
        <begin position="961"/>
        <end position="990"/>
    </location>
</feature>
<dbReference type="InterPro" id="IPR036812">
    <property type="entry name" value="NAD(P)_OxRdtase_dom_sf"/>
</dbReference>
<dbReference type="InterPro" id="IPR023210">
    <property type="entry name" value="NADP_OxRdtase_dom"/>
</dbReference>
<dbReference type="InterPro" id="IPR053135">
    <property type="entry name" value="AKR2_Oxidoreductase"/>
</dbReference>
<evidence type="ECO:0000313" key="4">
    <source>
        <dbReference type="EMBL" id="MDC0750036.1"/>
    </source>
</evidence>
<gene>
    <name evidence="4" type="ORF">POL67_52405</name>
</gene>
<protein>
    <submittedName>
        <fullName evidence="4">Aldo/keto reductase</fullName>
    </submittedName>
</protein>
<evidence type="ECO:0000259" key="3">
    <source>
        <dbReference type="Pfam" id="PF00248"/>
    </source>
</evidence>
<dbReference type="EMBL" id="JAQNDO010000001">
    <property type="protein sequence ID" value="MDC0750036.1"/>
    <property type="molecule type" value="Genomic_DNA"/>
</dbReference>
<name>A0ABT5F7E7_9BACT</name>
<dbReference type="Pfam" id="PF13646">
    <property type="entry name" value="HEAT_2"/>
    <property type="match status" value="1"/>
</dbReference>
<comment type="caution">
    <text evidence="4">The sequence shown here is derived from an EMBL/GenBank/DDBJ whole genome shotgun (WGS) entry which is preliminary data.</text>
</comment>
<evidence type="ECO:0000256" key="2">
    <source>
        <dbReference type="SAM" id="MobiDB-lite"/>
    </source>
</evidence>
<feature type="region of interest" description="Disordered" evidence="2">
    <location>
        <begin position="869"/>
        <end position="895"/>
    </location>
</feature>
<keyword evidence="1" id="KW-0677">Repeat</keyword>
<dbReference type="Pfam" id="PF00248">
    <property type="entry name" value="Aldo_ket_red"/>
    <property type="match status" value="1"/>
</dbReference>
<dbReference type="Gene3D" id="3.20.20.100">
    <property type="entry name" value="NADP-dependent oxidoreductase domain"/>
    <property type="match status" value="1"/>
</dbReference>
<dbReference type="InterPro" id="IPR000357">
    <property type="entry name" value="HEAT"/>
</dbReference>
<organism evidence="4 5">
    <name type="scientific">Polyangium mundeleinium</name>
    <dbReference type="NCBI Taxonomy" id="2995306"/>
    <lineage>
        <taxon>Bacteria</taxon>
        <taxon>Pseudomonadati</taxon>
        <taxon>Myxococcota</taxon>
        <taxon>Polyangia</taxon>
        <taxon>Polyangiales</taxon>
        <taxon>Polyangiaceae</taxon>
        <taxon>Polyangium</taxon>
    </lineage>
</organism>
<sequence>MDRSSLANLSALVRLLDEDAAVRCDAASTLDPRPLPARFALRQAMLGDEDAEVRAAAAQKLGEVRSRRFASAFVEALEDPMPSVRDRAYRALARLESPDVLPHAARAIRKEPVWWVRRSAVRAAAAAGGKDALPLLVASLADPFWRVRHAAVQALVVLGEDDSEVRDAVAQAAANDPTGTVSSAAHYLGAAWAGAAETPAATASPPVFLSEGLADEDPAVVTARLEKVDPAVVPAAALVAWLGDPHAALRALARRRLRERNDPDAFLLALRWLDEPRVPHAAAEVRAVLDRLGSGEDLPLARRVLAADPLSPGALAWAAEVLAVRGSAEDLERVRALAKSGAPELRAAAVTGLLRDQRSLPIVLGALDDPDEEVRAAALAGWEWRPGAPRILAAWAEALLASAPRAVSARERRAVAEAAALLGDDPLLARAATDVDPATRAVALAARAASGDLPPAECARALADEDPWIRVAVLDPDAALAAAVSDTDPWIRRQAMTLVFRHRETLAPDDVRAAALASVLAPDPFLRARAADLFAPADDPLHPEALRALLRLSQDRTPMVRAAAASALEGVVDLEDRLLGLLDPSKPEPDEAVRTSAYTWLLRDGDDRALARLVAALAPGAEGALVKAHLEALTLVLPDEAFSKQPSLVQHRPASPPPAAEPPRKRAPMPARPEGVLLRPLGTTGLFVSPLVVSGAHGLVASSFADARDAGVNAFFWEPRYHELTRFLRSRRAGRDRLVLVAGTYHSGPDALRADVERTLARLRIDWIDVFLLFWVRSPDRLADDDYDALARLRDEGKLRAFGFSTHDRAVAVSALQKHPWPVVMTRHSAAHPGAEAQLLPEALARGTGILTFTATSYGRLLRPASSLGASDRLRRPAPQTPSDDTPETKPPTAPDCYRYSLTQPGVSATLTAPRSHRELLENLTVLARPTLPEDALPALRAHGERIRAETRRFDALVRRAPGGPRDRLRALLEEDTTRPDEALPPEPKM</sequence>
<dbReference type="RefSeq" id="WP_271930684.1">
    <property type="nucleotide sequence ID" value="NZ_JAQNDO010000001.1"/>
</dbReference>
<reference evidence="4 5" key="1">
    <citation type="submission" date="2022-11" db="EMBL/GenBank/DDBJ databases">
        <title>Minimal conservation of predation-associated metabolite biosynthetic gene clusters underscores biosynthetic potential of Myxococcota including descriptions for ten novel species: Archangium lansinium sp. nov., Myxococcus landrumus sp. nov., Nannocystis bai.</title>
        <authorList>
            <person name="Ahearne A."/>
            <person name="Stevens C."/>
            <person name="Dowd S."/>
        </authorList>
    </citation>
    <scope>NUCLEOTIDE SEQUENCE [LARGE SCALE GENOMIC DNA]</scope>
    <source>
        <strain evidence="4 5">RJM3</strain>
    </source>
</reference>
<accession>A0ABT5F7E7</accession>
<proteinExistence type="predicted"/>
<feature type="compositionally biased region" description="Basic and acidic residues" evidence="2">
    <location>
        <begin position="965"/>
        <end position="990"/>
    </location>
</feature>
<dbReference type="Gene3D" id="1.25.10.10">
    <property type="entry name" value="Leucine-rich Repeat Variant"/>
    <property type="match status" value="3"/>
</dbReference>
<dbReference type="InterPro" id="IPR011989">
    <property type="entry name" value="ARM-like"/>
</dbReference>
<dbReference type="InterPro" id="IPR004155">
    <property type="entry name" value="PBS_lyase_HEAT"/>
</dbReference>
<dbReference type="PANTHER" id="PTHR43312:SF1">
    <property type="entry name" value="NADP-DEPENDENT OXIDOREDUCTASE DOMAIN-CONTAINING PROTEIN"/>
    <property type="match status" value="1"/>
</dbReference>
<dbReference type="PANTHER" id="PTHR43312">
    <property type="entry name" value="D-THREO-ALDOSE 1-DEHYDROGENASE"/>
    <property type="match status" value="1"/>
</dbReference>
<evidence type="ECO:0000313" key="5">
    <source>
        <dbReference type="Proteomes" id="UP001221411"/>
    </source>
</evidence>
<dbReference type="SUPFAM" id="SSF51430">
    <property type="entry name" value="NAD(P)-linked oxidoreductase"/>
    <property type="match status" value="1"/>
</dbReference>
<keyword evidence="5" id="KW-1185">Reference proteome</keyword>
<dbReference type="SMART" id="SM00567">
    <property type="entry name" value="EZ_HEAT"/>
    <property type="match status" value="9"/>
</dbReference>
<feature type="domain" description="NADP-dependent oxidoreductase" evidence="3">
    <location>
        <begin position="746"/>
        <end position="943"/>
    </location>
</feature>
<evidence type="ECO:0000256" key="1">
    <source>
        <dbReference type="ARBA" id="ARBA00022737"/>
    </source>
</evidence>
<feature type="region of interest" description="Disordered" evidence="2">
    <location>
        <begin position="646"/>
        <end position="670"/>
    </location>
</feature>
<dbReference type="InterPro" id="IPR016024">
    <property type="entry name" value="ARM-type_fold"/>
</dbReference>